<accession>A0A143BKF4</accession>
<dbReference type="PANTHER" id="PTHR30069">
    <property type="entry name" value="TONB-DEPENDENT OUTER MEMBRANE RECEPTOR"/>
    <property type="match status" value="1"/>
</dbReference>
<dbReference type="InterPro" id="IPR008969">
    <property type="entry name" value="CarboxyPept-like_regulatory"/>
</dbReference>
<comment type="similarity">
    <text evidence="10 11">Belongs to the TonB-dependent receptor family.</text>
</comment>
<dbReference type="InterPro" id="IPR012910">
    <property type="entry name" value="Plug_dom"/>
</dbReference>
<feature type="domain" description="TonB-dependent receptor-like beta-barrel" evidence="13">
    <location>
        <begin position="640"/>
        <end position="946"/>
    </location>
</feature>
<dbReference type="STRING" id="1379270.GEMMAAP_09980"/>
<evidence type="ECO:0000256" key="6">
    <source>
        <dbReference type="ARBA" id="ARBA00023077"/>
    </source>
</evidence>
<dbReference type="GO" id="GO:0044718">
    <property type="term" value="P:siderophore transmembrane transport"/>
    <property type="evidence" value="ECO:0007669"/>
    <property type="project" value="TreeGrafter"/>
</dbReference>
<dbReference type="Proteomes" id="UP000076404">
    <property type="component" value="Chromosome"/>
</dbReference>
<keyword evidence="9 10" id="KW-0998">Cell outer membrane</keyword>
<protein>
    <recommendedName>
        <fullName evidence="17">TonB-dependent receptor</fullName>
    </recommendedName>
</protein>
<dbReference type="SUPFAM" id="SSF49464">
    <property type="entry name" value="Carboxypeptidase regulatory domain-like"/>
    <property type="match status" value="1"/>
</dbReference>
<feature type="domain" description="TonB-dependent receptor plug" evidence="14">
    <location>
        <begin position="131"/>
        <end position="239"/>
    </location>
</feature>
<evidence type="ECO:0000256" key="2">
    <source>
        <dbReference type="ARBA" id="ARBA00022448"/>
    </source>
</evidence>
<dbReference type="OrthoDB" id="1109239at2"/>
<keyword evidence="8" id="KW-0675">Receptor</keyword>
<reference evidence="15 16" key="1">
    <citation type="journal article" date="2014" name="Proc. Natl. Acad. Sci. U.S.A.">
        <title>Functional type 2 photosynthetic reaction centers found in the rare bacterial phylum Gemmatimonadetes.</title>
        <authorList>
            <person name="Zeng Y."/>
            <person name="Feng F."/>
            <person name="Medova H."/>
            <person name="Dean J."/>
            <person name="Koblizek M."/>
        </authorList>
    </citation>
    <scope>NUCLEOTIDE SEQUENCE [LARGE SCALE GENOMIC DNA]</scope>
    <source>
        <strain evidence="15 16">AP64</strain>
    </source>
</reference>
<keyword evidence="5 12" id="KW-0732">Signal</keyword>
<evidence type="ECO:0008006" key="17">
    <source>
        <dbReference type="Google" id="ProtNLM"/>
    </source>
</evidence>
<keyword evidence="3 10" id="KW-1134">Transmembrane beta strand</keyword>
<dbReference type="EMBL" id="CP011454">
    <property type="protein sequence ID" value="AMW05065.1"/>
    <property type="molecule type" value="Genomic_DNA"/>
</dbReference>
<dbReference type="Pfam" id="PF00593">
    <property type="entry name" value="TonB_dep_Rec_b-barrel"/>
    <property type="match status" value="2"/>
</dbReference>
<dbReference type="RefSeq" id="WP_026850664.1">
    <property type="nucleotide sequence ID" value="NZ_CP011454.1"/>
</dbReference>
<dbReference type="AlphaFoldDB" id="A0A143BKF4"/>
<evidence type="ECO:0000256" key="11">
    <source>
        <dbReference type="RuleBase" id="RU003357"/>
    </source>
</evidence>
<dbReference type="InterPro" id="IPR037066">
    <property type="entry name" value="Plug_dom_sf"/>
</dbReference>
<dbReference type="eggNOG" id="COG4771">
    <property type="taxonomic scope" value="Bacteria"/>
</dbReference>
<sequence length="973" mass="103292">MSLFFRRVIASAVLALGIVPVAAAQLDAQSGSITGKVTDASTGRPIENVGVKAQAAGGQAYGGITGPDGSFRVVGLANASYTVTARLIGYESKAVQNVRPGQVVNFALNQAVSTLSQTVVTASRARPEKALDAPASISVISSERIESTPAVTVTDHLRTTPGVDINRGGIAQANVVARGFNNAFSGSMLMLQDYRFAGVPSLRVNVPFLFTGTNEDIDRMEVLLGPASALYGPNSSNGVLHVITKSPFNSQGTTISVDGGERSVIRTGVRTAQKLNENVAFKLSGEYMQGRDWEYNDRSEPTLFPSTSNVPAARRGLANQRDFDLQRFTGEARVDVRPTVNTEAITTVGYTKVGSGIELTGANGSAQIKNWTYLSVQQRFRWNKFFAQAFLNSSNAGNDDAQDASGTYLLRSGQPIVDKSRVAAGQVQHGFDMGKKQTFTYGVDYIWTNPQTGNTINGVNEDVDNVTEYGAYVQSTTRPNKYLEVLLAARGDGNNVIKGQFFSPRAAIILKPAENQNIRFTYNRAFSTPANFSFFLDLIQSPNVGGSGFDIRARGNPPKEGFQFARNCNGSALGSLCMKSAYANGGNFTGTSAAAAFPGAIQALSPRLIPGIAAALQQNGFTAAQATALATGAVQYLGSRSPTSADLATRVSYITAPTTAVTDAQLQDIRPLAASFNNTFEIGWKGIIGNKLRYDIAGWGQERGDVGTSAAVATPNVFFGNPQQLGGYMGQQLGAFFASQPLGLSLQQIQALAGGVATALTPSVAALPVGVVTFANQPSAANAIYATYLTSAGKIWVRGVDMAVDVSATDRVTLDLAYSWQSRNVFQGIDGGNNQPLMSNSPMSRGSLGMRYKNDDNGLGFDLRGRYAEAYPVNSGVYATNVAYALAAGQTGAAANASGGANRCSPAPAGTFCYENVPEQFLVDAQVSKRFDLGGQRLMWSLNATNMFDNRVRTFPGVPEIGRMIMTRIQYSF</sequence>
<dbReference type="Gene3D" id="2.40.170.20">
    <property type="entry name" value="TonB-dependent receptor, beta-barrel domain"/>
    <property type="match status" value="2"/>
</dbReference>
<dbReference type="KEGG" id="gph:GEMMAAP_09980"/>
<keyword evidence="2 10" id="KW-0813">Transport</keyword>
<gene>
    <name evidence="15" type="ORF">GEMMAAP_09980</name>
</gene>
<evidence type="ECO:0000259" key="13">
    <source>
        <dbReference type="Pfam" id="PF00593"/>
    </source>
</evidence>
<dbReference type="InterPro" id="IPR039426">
    <property type="entry name" value="TonB-dep_rcpt-like"/>
</dbReference>
<dbReference type="InterPro" id="IPR000531">
    <property type="entry name" value="Beta-barrel_TonB"/>
</dbReference>
<feature type="signal peptide" evidence="12">
    <location>
        <begin position="1"/>
        <end position="23"/>
    </location>
</feature>
<evidence type="ECO:0000313" key="16">
    <source>
        <dbReference type="Proteomes" id="UP000076404"/>
    </source>
</evidence>
<dbReference type="Gene3D" id="2.170.130.10">
    <property type="entry name" value="TonB-dependent receptor, plug domain"/>
    <property type="match status" value="1"/>
</dbReference>
<evidence type="ECO:0000256" key="7">
    <source>
        <dbReference type="ARBA" id="ARBA00023136"/>
    </source>
</evidence>
<dbReference type="SUPFAM" id="SSF56935">
    <property type="entry name" value="Porins"/>
    <property type="match status" value="1"/>
</dbReference>
<comment type="subcellular location">
    <subcellularLocation>
        <location evidence="1 10">Cell outer membrane</location>
        <topology evidence="1 10">Multi-pass membrane protein</topology>
    </subcellularLocation>
</comment>
<evidence type="ECO:0000256" key="1">
    <source>
        <dbReference type="ARBA" id="ARBA00004571"/>
    </source>
</evidence>
<dbReference type="PROSITE" id="PS52016">
    <property type="entry name" value="TONB_DEPENDENT_REC_3"/>
    <property type="match status" value="1"/>
</dbReference>
<dbReference type="Pfam" id="PF07715">
    <property type="entry name" value="Plug"/>
    <property type="match status" value="1"/>
</dbReference>
<organism evidence="15 16">
    <name type="scientific">Gemmatimonas phototrophica</name>
    <dbReference type="NCBI Taxonomy" id="1379270"/>
    <lineage>
        <taxon>Bacteria</taxon>
        <taxon>Pseudomonadati</taxon>
        <taxon>Gemmatimonadota</taxon>
        <taxon>Gemmatimonadia</taxon>
        <taxon>Gemmatimonadales</taxon>
        <taxon>Gemmatimonadaceae</taxon>
        <taxon>Gemmatimonas</taxon>
    </lineage>
</organism>
<feature type="chain" id="PRO_5007506726" description="TonB-dependent receptor" evidence="12">
    <location>
        <begin position="24"/>
        <end position="973"/>
    </location>
</feature>
<feature type="domain" description="TonB-dependent receptor-like beta-barrel" evidence="13">
    <location>
        <begin position="323"/>
        <end position="556"/>
    </location>
</feature>
<evidence type="ECO:0000256" key="5">
    <source>
        <dbReference type="ARBA" id="ARBA00022729"/>
    </source>
</evidence>
<reference evidence="15 16" key="2">
    <citation type="journal article" date="2016" name="Environ. Microbiol. Rep.">
        <title>Metagenomic evidence for the presence of phototrophic Gemmatimonadetes bacteria in diverse environments.</title>
        <authorList>
            <person name="Zeng Y."/>
            <person name="Baumbach J."/>
            <person name="Barbosa E.G."/>
            <person name="Azevedo V."/>
            <person name="Zhang C."/>
            <person name="Koblizek M."/>
        </authorList>
    </citation>
    <scope>NUCLEOTIDE SEQUENCE [LARGE SCALE GENOMIC DNA]</scope>
    <source>
        <strain evidence="15 16">AP64</strain>
    </source>
</reference>
<keyword evidence="16" id="KW-1185">Reference proteome</keyword>
<evidence type="ECO:0000256" key="12">
    <source>
        <dbReference type="SAM" id="SignalP"/>
    </source>
</evidence>
<keyword evidence="7 10" id="KW-0472">Membrane</keyword>
<dbReference type="PANTHER" id="PTHR30069:SF29">
    <property type="entry name" value="HEMOGLOBIN AND HEMOGLOBIN-HAPTOGLOBIN-BINDING PROTEIN 1-RELATED"/>
    <property type="match status" value="1"/>
</dbReference>
<evidence type="ECO:0000259" key="14">
    <source>
        <dbReference type="Pfam" id="PF07715"/>
    </source>
</evidence>
<evidence type="ECO:0000313" key="15">
    <source>
        <dbReference type="EMBL" id="AMW05065.1"/>
    </source>
</evidence>
<dbReference type="Gene3D" id="2.60.40.1120">
    <property type="entry name" value="Carboxypeptidase-like, regulatory domain"/>
    <property type="match status" value="1"/>
</dbReference>
<dbReference type="GO" id="GO:0009279">
    <property type="term" value="C:cell outer membrane"/>
    <property type="evidence" value="ECO:0007669"/>
    <property type="project" value="UniProtKB-SubCell"/>
</dbReference>
<proteinExistence type="inferred from homology"/>
<dbReference type="Pfam" id="PF13620">
    <property type="entry name" value="CarboxypepD_reg"/>
    <property type="match status" value="1"/>
</dbReference>
<dbReference type="GO" id="GO:0015344">
    <property type="term" value="F:siderophore uptake transmembrane transporter activity"/>
    <property type="evidence" value="ECO:0007669"/>
    <property type="project" value="TreeGrafter"/>
</dbReference>
<name>A0A143BKF4_9BACT</name>
<evidence type="ECO:0000256" key="9">
    <source>
        <dbReference type="ARBA" id="ARBA00023237"/>
    </source>
</evidence>
<evidence type="ECO:0000256" key="10">
    <source>
        <dbReference type="PROSITE-ProRule" id="PRU01360"/>
    </source>
</evidence>
<keyword evidence="4 10" id="KW-0812">Transmembrane</keyword>
<dbReference type="InterPro" id="IPR036942">
    <property type="entry name" value="Beta-barrel_TonB_sf"/>
</dbReference>
<evidence type="ECO:0000256" key="3">
    <source>
        <dbReference type="ARBA" id="ARBA00022452"/>
    </source>
</evidence>
<evidence type="ECO:0000256" key="8">
    <source>
        <dbReference type="ARBA" id="ARBA00023170"/>
    </source>
</evidence>
<evidence type="ECO:0000256" key="4">
    <source>
        <dbReference type="ARBA" id="ARBA00022692"/>
    </source>
</evidence>
<keyword evidence="6 11" id="KW-0798">TonB box</keyword>